<reference evidence="2 3" key="1">
    <citation type="journal article" date="2013" name="ISME J.">
        <title>Comparative genomics of pathogenic lineages of Vibrio nigripulchritudo identifies virulence-associated traits.</title>
        <authorList>
            <person name="Goudenege D."/>
            <person name="Labreuche Y."/>
            <person name="Krin E."/>
            <person name="Ansquer D."/>
            <person name="Mangenot S."/>
            <person name="Calteau A."/>
            <person name="Medigue C."/>
            <person name="Mazel D."/>
            <person name="Polz M.F."/>
            <person name="Le Roux F."/>
        </authorList>
    </citation>
    <scope>NUCLEOTIDE SEQUENCE [LARGE SCALE GENOMIC DNA]</scope>
    <source>
        <strain evidence="2 3">SOn1</strain>
    </source>
</reference>
<gene>
    <name evidence="2" type="ORF">VIBNISOn1_970077</name>
</gene>
<dbReference type="Gene3D" id="1.10.1200.10">
    <property type="entry name" value="ACP-like"/>
    <property type="match status" value="1"/>
</dbReference>
<name>A0AAV2W044_9VIBR</name>
<dbReference type="PROSITE" id="PS50075">
    <property type="entry name" value="CARRIER"/>
    <property type="match status" value="1"/>
</dbReference>
<dbReference type="Proteomes" id="UP000018211">
    <property type="component" value="Unassembled WGS sequence"/>
</dbReference>
<evidence type="ECO:0000313" key="3">
    <source>
        <dbReference type="Proteomes" id="UP000018211"/>
    </source>
</evidence>
<comment type="caution">
    <text evidence="2">The sequence shown here is derived from an EMBL/GenBank/DDBJ whole genome shotgun (WGS) entry which is preliminary data.</text>
</comment>
<accession>A0AAV2W044</accession>
<proteinExistence type="predicted"/>
<dbReference type="InterPro" id="IPR036736">
    <property type="entry name" value="ACP-like_sf"/>
</dbReference>
<dbReference type="AlphaFoldDB" id="A0AAV2W044"/>
<protein>
    <submittedName>
        <fullName evidence="2">Acyl carrier protein</fullName>
    </submittedName>
</protein>
<evidence type="ECO:0000259" key="1">
    <source>
        <dbReference type="PROSITE" id="PS50075"/>
    </source>
</evidence>
<dbReference type="InterPro" id="IPR009081">
    <property type="entry name" value="PP-bd_ACP"/>
</dbReference>
<organism evidence="2 3">
    <name type="scientific">Vibrio nigripulchritudo SOn1</name>
    <dbReference type="NCBI Taxonomy" id="1238450"/>
    <lineage>
        <taxon>Bacteria</taxon>
        <taxon>Pseudomonadati</taxon>
        <taxon>Pseudomonadota</taxon>
        <taxon>Gammaproteobacteria</taxon>
        <taxon>Vibrionales</taxon>
        <taxon>Vibrionaceae</taxon>
        <taxon>Vibrio</taxon>
    </lineage>
</organism>
<dbReference type="EMBL" id="CAOF01000194">
    <property type="protein sequence ID" value="CCO50056.1"/>
    <property type="molecule type" value="Genomic_DNA"/>
</dbReference>
<dbReference type="SUPFAM" id="SSF47336">
    <property type="entry name" value="ACP-like"/>
    <property type="match status" value="1"/>
</dbReference>
<dbReference type="Pfam" id="PF00550">
    <property type="entry name" value="PP-binding"/>
    <property type="match status" value="1"/>
</dbReference>
<sequence length="123" mass="14002">MLLNEVSEILVEVLGVEPEEVTENANLVDDLAAESIDFVDIIYSIEQKYQLKISAGDIFPAFLQKENFLNQDGKVSEDSIERLKKEYPHYSDEVIQEFIEKQTADVFFNVSSLVNFVSHKQAA</sequence>
<evidence type="ECO:0000313" key="2">
    <source>
        <dbReference type="EMBL" id="CCO50056.1"/>
    </source>
</evidence>
<feature type="domain" description="Carrier" evidence="1">
    <location>
        <begin position="1"/>
        <end position="80"/>
    </location>
</feature>